<dbReference type="EMBL" id="JACHLR010000002">
    <property type="protein sequence ID" value="MBB4857181.1"/>
    <property type="molecule type" value="Genomic_DNA"/>
</dbReference>
<comment type="caution">
    <text evidence="1">The sequence shown here is derived from an EMBL/GenBank/DDBJ whole genome shotgun (WGS) entry which is preliminary data.</text>
</comment>
<reference evidence="1 2" key="1">
    <citation type="submission" date="2020-08" db="EMBL/GenBank/DDBJ databases">
        <title>Functional genomics of gut bacteria from endangered species of beetles.</title>
        <authorList>
            <person name="Carlos-Shanley C."/>
        </authorList>
    </citation>
    <scope>NUCLEOTIDE SEQUENCE [LARGE SCALE GENOMIC DNA]</scope>
    <source>
        <strain evidence="1 2">S00245</strain>
    </source>
</reference>
<evidence type="ECO:0000313" key="2">
    <source>
        <dbReference type="Proteomes" id="UP000555448"/>
    </source>
</evidence>
<name>A0A7W7NUG3_9SPHN</name>
<accession>A0A7W7NUG3</accession>
<protein>
    <submittedName>
        <fullName evidence="1">Uncharacterized protein</fullName>
    </submittedName>
</protein>
<keyword evidence="2" id="KW-1185">Reference proteome</keyword>
<organism evidence="1 2">
    <name type="scientific">Novosphingobium chloroacetimidivorans</name>
    <dbReference type="NCBI Taxonomy" id="1428314"/>
    <lineage>
        <taxon>Bacteria</taxon>
        <taxon>Pseudomonadati</taxon>
        <taxon>Pseudomonadota</taxon>
        <taxon>Alphaproteobacteria</taxon>
        <taxon>Sphingomonadales</taxon>
        <taxon>Sphingomonadaceae</taxon>
        <taxon>Novosphingobium</taxon>
    </lineage>
</organism>
<sequence length="89" mass="9857">MSGDPSRRPSNERVRVNVSLDAEVWIECTACLGDGWTLNGRFYQPRDARKLTCQRCKGHGAERVLAIHRHPNSRIIPGPTGWAATKSGS</sequence>
<gene>
    <name evidence="1" type="ORF">HNO88_000488</name>
</gene>
<dbReference type="RefSeq" id="WP_184242457.1">
    <property type="nucleotide sequence ID" value="NZ_JACHLR010000002.1"/>
</dbReference>
<dbReference type="AlphaFoldDB" id="A0A7W7NUG3"/>
<proteinExistence type="predicted"/>
<dbReference type="Proteomes" id="UP000555448">
    <property type="component" value="Unassembled WGS sequence"/>
</dbReference>
<evidence type="ECO:0000313" key="1">
    <source>
        <dbReference type="EMBL" id="MBB4857181.1"/>
    </source>
</evidence>